<dbReference type="InterPro" id="IPR042236">
    <property type="entry name" value="PI3K_accessory_sf"/>
</dbReference>
<feature type="compositionally biased region" description="Low complexity" evidence="1">
    <location>
        <begin position="27"/>
        <end position="37"/>
    </location>
</feature>
<sequence>MEKPTESRRFPGVHPIARSTFEEATGRSSVSYSSSRSTLGQYSDLLSASEDLIDREDMDVRDSERLNDIRLGLELRGMVSDDPLLELGDEERRRFWAGRATIRRRVPSALPSLSQAVNWFSLQSRLTFYQQLARWPLILPTNTHATISSPTLSSPAPSDAICHETALQLLAGCAEGTSSIITSSSAVGSNSAQSSSTPPSGSGNRWLATDGRAVCAVGVADPWLRRLAVSCLIHLSDQELANYLLQLVQALKCEAYLDNPLAQFLLHRALISPTVIGLPFFWYLKSELHLPDARLRFGLLLEAFCYGCGPLLGLLEKQVAAITRLCYISVAVKSCSGKLTKLNFLT</sequence>
<dbReference type="PANTHER" id="PTHR10048">
    <property type="entry name" value="PHOSPHATIDYLINOSITOL KINASE"/>
    <property type="match status" value="1"/>
</dbReference>
<dbReference type="GO" id="GO:0005737">
    <property type="term" value="C:cytoplasm"/>
    <property type="evidence" value="ECO:0007669"/>
    <property type="project" value="TreeGrafter"/>
</dbReference>
<feature type="region of interest" description="Disordered" evidence="1">
    <location>
        <begin position="1"/>
        <end position="38"/>
    </location>
</feature>
<feature type="region of interest" description="Disordered" evidence="1">
    <location>
        <begin position="185"/>
        <end position="204"/>
    </location>
</feature>
<dbReference type="Pfam" id="PF00613">
    <property type="entry name" value="PI3Ka"/>
    <property type="match status" value="1"/>
</dbReference>
<reference evidence="3" key="1">
    <citation type="submission" date="2018-11" db="EMBL/GenBank/DDBJ databases">
        <authorList>
            <consortium name="Pathogen Informatics"/>
        </authorList>
    </citation>
    <scope>NUCLEOTIDE SEQUENCE</scope>
</reference>
<dbReference type="EMBL" id="CAAALY010039385">
    <property type="protein sequence ID" value="VEL18936.1"/>
    <property type="molecule type" value="Genomic_DNA"/>
</dbReference>
<gene>
    <name evidence="3" type="ORF">PXEA_LOCUS12376</name>
</gene>
<dbReference type="PANTHER" id="PTHR10048:SF14">
    <property type="entry name" value="LD28067P"/>
    <property type="match status" value="1"/>
</dbReference>
<dbReference type="InterPro" id="IPR001263">
    <property type="entry name" value="PI3K_accessory_dom"/>
</dbReference>
<dbReference type="PROSITE" id="PS51545">
    <property type="entry name" value="PIK_HELICAL"/>
    <property type="match status" value="1"/>
</dbReference>
<dbReference type="InterPro" id="IPR015433">
    <property type="entry name" value="PI3/4_kinase"/>
</dbReference>
<dbReference type="GO" id="GO:0016303">
    <property type="term" value="F:1-phosphatidylinositol-3-kinase activity"/>
    <property type="evidence" value="ECO:0007669"/>
    <property type="project" value="TreeGrafter"/>
</dbReference>
<dbReference type="SMART" id="SM00145">
    <property type="entry name" value="PI3Ka"/>
    <property type="match status" value="1"/>
</dbReference>
<evidence type="ECO:0000313" key="4">
    <source>
        <dbReference type="Proteomes" id="UP000784294"/>
    </source>
</evidence>
<proteinExistence type="predicted"/>
<feature type="domain" description="PIK helical" evidence="2">
    <location>
        <begin position="61"/>
        <end position="307"/>
    </location>
</feature>
<protein>
    <recommendedName>
        <fullName evidence="2">PIK helical domain-containing protein</fullName>
    </recommendedName>
</protein>
<dbReference type="GO" id="GO:0043491">
    <property type="term" value="P:phosphatidylinositol 3-kinase/protein kinase B signal transduction"/>
    <property type="evidence" value="ECO:0007669"/>
    <property type="project" value="TreeGrafter"/>
</dbReference>
<evidence type="ECO:0000256" key="1">
    <source>
        <dbReference type="SAM" id="MobiDB-lite"/>
    </source>
</evidence>
<keyword evidence="4" id="KW-1185">Reference proteome</keyword>
<dbReference type="GO" id="GO:0005886">
    <property type="term" value="C:plasma membrane"/>
    <property type="evidence" value="ECO:0007669"/>
    <property type="project" value="TreeGrafter"/>
</dbReference>
<dbReference type="AlphaFoldDB" id="A0A448WS66"/>
<dbReference type="InterPro" id="IPR016024">
    <property type="entry name" value="ARM-type_fold"/>
</dbReference>
<dbReference type="OrthoDB" id="67688at2759"/>
<evidence type="ECO:0000313" key="3">
    <source>
        <dbReference type="EMBL" id="VEL18936.1"/>
    </source>
</evidence>
<comment type="caution">
    <text evidence="3">The sequence shown here is derived from an EMBL/GenBank/DDBJ whole genome shotgun (WGS) entry which is preliminary data.</text>
</comment>
<organism evidence="3 4">
    <name type="scientific">Protopolystoma xenopodis</name>
    <dbReference type="NCBI Taxonomy" id="117903"/>
    <lineage>
        <taxon>Eukaryota</taxon>
        <taxon>Metazoa</taxon>
        <taxon>Spiralia</taxon>
        <taxon>Lophotrochozoa</taxon>
        <taxon>Platyhelminthes</taxon>
        <taxon>Monogenea</taxon>
        <taxon>Polyopisthocotylea</taxon>
        <taxon>Polystomatidea</taxon>
        <taxon>Polystomatidae</taxon>
        <taxon>Protopolystoma</taxon>
    </lineage>
</organism>
<dbReference type="Gene3D" id="1.25.40.70">
    <property type="entry name" value="Phosphatidylinositol 3-kinase, accessory domain (PIK)"/>
    <property type="match status" value="1"/>
</dbReference>
<evidence type="ECO:0000259" key="2">
    <source>
        <dbReference type="PROSITE" id="PS51545"/>
    </source>
</evidence>
<dbReference type="GO" id="GO:0048015">
    <property type="term" value="P:phosphatidylinositol-mediated signaling"/>
    <property type="evidence" value="ECO:0007669"/>
    <property type="project" value="TreeGrafter"/>
</dbReference>
<dbReference type="SUPFAM" id="SSF48371">
    <property type="entry name" value="ARM repeat"/>
    <property type="match status" value="2"/>
</dbReference>
<dbReference type="GO" id="GO:0016477">
    <property type="term" value="P:cell migration"/>
    <property type="evidence" value="ECO:0007669"/>
    <property type="project" value="TreeGrafter"/>
</dbReference>
<accession>A0A448WS66</accession>
<dbReference type="GO" id="GO:0005942">
    <property type="term" value="C:phosphatidylinositol 3-kinase complex"/>
    <property type="evidence" value="ECO:0007669"/>
    <property type="project" value="TreeGrafter"/>
</dbReference>
<dbReference type="GO" id="GO:0035005">
    <property type="term" value="F:1-phosphatidylinositol-4-phosphate 3-kinase activity"/>
    <property type="evidence" value="ECO:0007669"/>
    <property type="project" value="TreeGrafter"/>
</dbReference>
<dbReference type="Proteomes" id="UP000784294">
    <property type="component" value="Unassembled WGS sequence"/>
</dbReference>
<name>A0A448WS66_9PLAT</name>